<accession>X0UVF5</accession>
<dbReference type="SUPFAM" id="SSF111369">
    <property type="entry name" value="HlyD-like secretion proteins"/>
    <property type="match status" value="1"/>
</dbReference>
<dbReference type="AlphaFoldDB" id="X0UVF5"/>
<evidence type="ECO:0000313" key="2">
    <source>
        <dbReference type="EMBL" id="GAF92430.1"/>
    </source>
</evidence>
<feature type="coiled-coil region" evidence="1">
    <location>
        <begin position="60"/>
        <end position="118"/>
    </location>
</feature>
<evidence type="ECO:0008006" key="3">
    <source>
        <dbReference type="Google" id="ProtNLM"/>
    </source>
</evidence>
<comment type="caution">
    <text evidence="2">The sequence shown here is derived from an EMBL/GenBank/DDBJ whole genome shotgun (WGS) entry which is preliminary data.</text>
</comment>
<keyword evidence="1" id="KW-0175">Coiled coil</keyword>
<feature type="non-terminal residue" evidence="2">
    <location>
        <position position="135"/>
    </location>
</feature>
<reference evidence="2" key="1">
    <citation type="journal article" date="2014" name="Front. Microbiol.">
        <title>High frequency of phylogenetically diverse reductive dehalogenase-homologous genes in deep subseafloor sedimentary metagenomes.</title>
        <authorList>
            <person name="Kawai M."/>
            <person name="Futagami T."/>
            <person name="Toyoda A."/>
            <person name="Takaki Y."/>
            <person name="Nishi S."/>
            <person name="Hori S."/>
            <person name="Arai W."/>
            <person name="Tsubouchi T."/>
            <person name="Morono Y."/>
            <person name="Uchiyama I."/>
            <person name="Ito T."/>
            <person name="Fujiyama A."/>
            <person name="Inagaki F."/>
            <person name="Takami H."/>
        </authorList>
    </citation>
    <scope>NUCLEOTIDE SEQUENCE</scope>
    <source>
        <strain evidence="2">Expedition CK06-06</strain>
    </source>
</reference>
<name>X0UVF5_9ZZZZ</name>
<protein>
    <recommendedName>
        <fullName evidence="3">TolC family protein</fullName>
    </recommendedName>
</protein>
<gene>
    <name evidence="2" type="ORF">S01H1_21134</name>
</gene>
<dbReference type="Gene3D" id="1.10.287.470">
    <property type="entry name" value="Helix hairpin bin"/>
    <property type="match status" value="1"/>
</dbReference>
<evidence type="ECO:0000256" key="1">
    <source>
        <dbReference type="SAM" id="Coils"/>
    </source>
</evidence>
<sequence length="135" mass="15641">MSRVCKFRCVLLVIFMSLLTISAYAQQEEPEAPITETEQTTKTRTELLNELSLRMAQVVLENARETHDRYESVYKNALRLFDKSIISQKELDDALSDYTQAQQQLKLAEIQLEQTKLGFLANATHITIMEAKMYY</sequence>
<organism evidence="2">
    <name type="scientific">marine sediment metagenome</name>
    <dbReference type="NCBI Taxonomy" id="412755"/>
    <lineage>
        <taxon>unclassified sequences</taxon>
        <taxon>metagenomes</taxon>
        <taxon>ecological metagenomes</taxon>
    </lineage>
</organism>
<proteinExistence type="predicted"/>
<dbReference type="EMBL" id="BARS01011667">
    <property type="protein sequence ID" value="GAF92430.1"/>
    <property type="molecule type" value="Genomic_DNA"/>
</dbReference>